<feature type="region of interest" description="Disordered" evidence="1">
    <location>
        <begin position="115"/>
        <end position="182"/>
    </location>
</feature>
<comment type="caution">
    <text evidence="2">The sequence shown here is derived from an EMBL/GenBank/DDBJ whole genome shotgun (WGS) entry which is preliminary data.</text>
</comment>
<protein>
    <submittedName>
        <fullName evidence="2">Uncharacterized protein</fullName>
    </submittedName>
</protein>
<dbReference type="Proteomes" id="UP000821866">
    <property type="component" value="Unassembled WGS sequence"/>
</dbReference>
<reference evidence="2" key="2">
    <citation type="submission" date="2021-09" db="EMBL/GenBank/DDBJ databases">
        <authorList>
            <person name="Jia N."/>
            <person name="Wang J."/>
            <person name="Shi W."/>
            <person name="Du L."/>
            <person name="Sun Y."/>
            <person name="Zhan W."/>
            <person name="Jiang J."/>
            <person name="Wang Q."/>
            <person name="Zhang B."/>
            <person name="Ji P."/>
            <person name="Sakyi L.B."/>
            <person name="Cui X."/>
            <person name="Yuan T."/>
            <person name="Jiang B."/>
            <person name="Yang W."/>
            <person name="Lam T.T.-Y."/>
            <person name="Chang Q."/>
            <person name="Ding S."/>
            <person name="Wang X."/>
            <person name="Zhu J."/>
            <person name="Ruan X."/>
            <person name="Zhao L."/>
            <person name="Wei J."/>
            <person name="Que T."/>
            <person name="Du C."/>
            <person name="Cheng J."/>
            <person name="Dai P."/>
            <person name="Han X."/>
            <person name="Huang E."/>
            <person name="Gao Y."/>
            <person name="Liu J."/>
            <person name="Shao H."/>
            <person name="Ye R."/>
            <person name="Li L."/>
            <person name="Wei W."/>
            <person name="Wang X."/>
            <person name="Wang C."/>
            <person name="Huo Q."/>
            <person name="Li W."/>
            <person name="Guo W."/>
            <person name="Chen H."/>
            <person name="Chen S."/>
            <person name="Zhou L."/>
            <person name="Zhou L."/>
            <person name="Ni X."/>
            <person name="Tian J."/>
            <person name="Zhou Y."/>
            <person name="Sheng Y."/>
            <person name="Liu T."/>
            <person name="Pan Y."/>
            <person name="Xia L."/>
            <person name="Li J."/>
            <person name="Zhao F."/>
            <person name="Cao W."/>
        </authorList>
    </citation>
    <scope>NUCLEOTIDE SEQUENCE</scope>
    <source>
        <strain evidence="2">Rmic-2018</strain>
        <tissue evidence="2">Larvae</tissue>
    </source>
</reference>
<gene>
    <name evidence="2" type="ORF">HPB51_028864</name>
</gene>
<proteinExistence type="predicted"/>
<accession>A0A9J6CVV2</accession>
<keyword evidence="3" id="KW-1185">Reference proteome</keyword>
<feature type="compositionally biased region" description="Basic residues" evidence="1">
    <location>
        <begin position="141"/>
        <end position="153"/>
    </location>
</feature>
<dbReference type="EMBL" id="JABSTU010005895">
    <property type="protein sequence ID" value="KAH7938618.1"/>
    <property type="molecule type" value="Genomic_DNA"/>
</dbReference>
<reference evidence="2" key="1">
    <citation type="journal article" date="2020" name="Cell">
        <title>Large-Scale Comparative Analyses of Tick Genomes Elucidate Their Genetic Diversity and Vector Capacities.</title>
        <authorList>
            <consortium name="Tick Genome and Microbiome Consortium (TIGMIC)"/>
            <person name="Jia N."/>
            <person name="Wang J."/>
            <person name="Shi W."/>
            <person name="Du L."/>
            <person name="Sun Y."/>
            <person name="Zhan W."/>
            <person name="Jiang J.F."/>
            <person name="Wang Q."/>
            <person name="Zhang B."/>
            <person name="Ji P."/>
            <person name="Bell-Sakyi L."/>
            <person name="Cui X.M."/>
            <person name="Yuan T.T."/>
            <person name="Jiang B.G."/>
            <person name="Yang W.F."/>
            <person name="Lam T.T."/>
            <person name="Chang Q.C."/>
            <person name="Ding S.J."/>
            <person name="Wang X.J."/>
            <person name="Zhu J.G."/>
            <person name="Ruan X.D."/>
            <person name="Zhao L."/>
            <person name="Wei J.T."/>
            <person name="Ye R.Z."/>
            <person name="Que T.C."/>
            <person name="Du C.H."/>
            <person name="Zhou Y.H."/>
            <person name="Cheng J.X."/>
            <person name="Dai P.F."/>
            <person name="Guo W.B."/>
            <person name="Han X.H."/>
            <person name="Huang E.J."/>
            <person name="Li L.F."/>
            <person name="Wei W."/>
            <person name="Gao Y.C."/>
            <person name="Liu J.Z."/>
            <person name="Shao H.Z."/>
            <person name="Wang X."/>
            <person name="Wang C.C."/>
            <person name="Yang T.C."/>
            <person name="Huo Q.B."/>
            <person name="Li W."/>
            <person name="Chen H.Y."/>
            <person name="Chen S.E."/>
            <person name="Zhou L.G."/>
            <person name="Ni X.B."/>
            <person name="Tian J.H."/>
            <person name="Sheng Y."/>
            <person name="Liu T."/>
            <person name="Pan Y.S."/>
            <person name="Xia L.Y."/>
            <person name="Li J."/>
            <person name="Zhao F."/>
            <person name="Cao W.C."/>
        </authorList>
    </citation>
    <scope>NUCLEOTIDE SEQUENCE</scope>
    <source>
        <strain evidence="2">Rmic-2018</strain>
    </source>
</reference>
<sequence length="297" mass="32634">MGDMAYRELHSTACFQGGLFHRRELCAVAASGIASLEVVELSGYFCGNPHDSLESKDSLQPPPEHLSLLRPFLEGKRRRKRFRIEMSARLENCRSRGHLHRHEGRLREVGAGTCKVGPSRDCSASRHTTGTPNAPSYLSKKAPHPRPPRKRKNPAVESTISKKTAAPCDDGEPTDSGSSTDLPADYELEVANAIGTAASLERLLKLCLPSIYELDRNGSRVKKSESSPVPTPVEALDTTHTMEPEPAVAMHTISFLNPPVPTAEMLQDTSTYSSRNSQGFSELPKRVYSRFLMSHAT</sequence>
<dbReference type="AlphaFoldDB" id="A0A9J6CVV2"/>
<evidence type="ECO:0000313" key="2">
    <source>
        <dbReference type="EMBL" id="KAH7938618.1"/>
    </source>
</evidence>
<name>A0A9J6CVV2_RHIMP</name>
<feature type="compositionally biased region" description="Polar residues" evidence="1">
    <location>
        <begin position="125"/>
        <end position="136"/>
    </location>
</feature>
<evidence type="ECO:0000313" key="3">
    <source>
        <dbReference type="Proteomes" id="UP000821866"/>
    </source>
</evidence>
<evidence type="ECO:0000256" key="1">
    <source>
        <dbReference type="SAM" id="MobiDB-lite"/>
    </source>
</evidence>
<organism evidence="2 3">
    <name type="scientific">Rhipicephalus microplus</name>
    <name type="common">Cattle tick</name>
    <name type="synonym">Boophilus microplus</name>
    <dbReference type="NCBI Taxonomy" id="6941"/>
    <lineage>
        <taxon>Eukaryota</taxon>
        <taxon>Metazoa</taxon>
        <taxon>Ecdysozoa</taxon>
        <taxon>Arthropoda</taxon>
        <taxon>Chelicerata</taxon>
        <taxon>Arachnida</taxon>
        <taxon>Acari</taxon>
        <taxon>Parasitiformes</taxon>
        <taxon>Ixodida</taxon>
        <taxon>Ixodoidea</taxon>
        <taxon>Ixodidae</taxon>
        <taxon>Rhipicephalinae</taxon>
        <taxon>Rhipicephalus</taxon>
        <taxon>Boophilus</taxon>
    </lineage>
</organism>